<dbReference type="GeneID" id="117367828"/>
<dbReference type="GO" id="GO:0016020">
    <property type="term" value="C:membrane"/>
    <property type="evidence" value="ECO:0007669"/>
    <property type="project" value="TreeGrafter"/>
</dbReference>
<evidence type="ECO:0000256" key="3">
    <source>
        <dbReference type="ARBA" id="ARBA00022741"/>
    </source>
</evidence>
<evidence type="ECO:0000313" key="10">
    <source>
        <dbReference type="RefSeq" id="XP_033816696.1"/>
    </source>
</evidence>
<dbReference type="Proteomes" id="UP000515159">
    <property type="component" value="Chromosome 10"/>
</dbReference>
<evidence type="ECO:0000259" key="8">
    <source>
        <dbReference type="PROSITE" id="PS50146"/>
    </source>
</evidence>
<dbReference type="GO" id="GO:0005524">
    <property type="term" value="F:ATP binding"/>
    <property type="evidence" value="ECO:0007669"/>
    <property type="project" value="UniProtKB-KW"/>
</dbReference>
<dbReference type="GO" id="GO:0012505">
    <property type="term" value="C:endomembrane system"/>
    <property type="evidence" value="ECO:0007669"/>
    <property type="project" value="UniProtKB-SubCell"/>
</dbReference>
<dbReference type="AlphaFoldDB" id="A0A6P8SNY7"/>
<keyword evidence="3" id="KW-0547">Nucleotide-binding</keyword>
<accession>A0A6P8SNY7</accession>
<dbReference type="SUPFAM" id="SSF111331">
    <property type="entry name" value="NAD kinase/diacylglycerol kinase-like"/>
    <property type="match status" value="1"/>
</dbReference>
<dbReference type="InterPro" id="IPR001206">
    <property type="entry name" value="Diacylglycerol_kinase_cat_dom"/>
</dbReference>
<dbReference type="RefSeq" id="XP_033816696.1">
    <property type="nucleotide sequence ID" value="XM_033960805.1"/>
</dbReference>
<dbReference type="GO" id="GO:0046512">
    <property type="term" value="P:sphingosine biosynthetic process"/>
    <property type="evidence" value="ECO:0007669"/>
    <property type="project" value="TreeGrafter"/>
</dbReference>
<evidence type="ECO:0000313" key="9">
    <source>
        <dbReference type="Proteomes" id="UP000515159"/>
    </source>
</evidence>
<dbReference type="CTD" id="8877"/>
<keyword evidence="4 10" id="KW-0418">Kinase</keyword>
<evidence type="ECO:0000256" key="2">
    <source>
        <dbReference type="ARBA" id="ARBA00022679"/>
    </source>
</evidence>
<evidence type="ECO:0000256" key="7">
    <source>
        <dbReference type="ARBA" id="ARBA00044037"/>
    </source>
</evidence>
<dbReference type="GO" id="GO:0043066">
    <property type="term" value="P:negative regulation of apoptotic process"/>
    <property type="evidence" value="ECO:0007669"/>
    <property type="project" value="TreeGrafter"/>
</dbReference>
<evidence type="ECO:0000256" key="4">
    <source>
        <dbReference type="ARBA" id="ARBA00022777"/>
    </source>
</evidence>
<evidence type="ECO:0000256" key="6">
    <source>
        <dbReference type="ARBA" id="ARBA00023136"/>
    </source>
</evidence>
<name>A0A6P8SNY7_GEOSA</name>
<reference evidence="10" key="1">
    <citation type="submission" date="2025-08" db="UniProtKB">
        <authorList>
            <consortium name="RefSeq"/>
        </authorList>
    </citation>
    <scope>IDENTIFICATION</scope>
</reference>
<keyword evidence="2" id="KW-0808">Transferase</keyword>
<dbReference type="GO" id="GO:0005737">
    <property type="term" value="C:cytoplasm"/>
    <property type="evidence" value="ECO:0007669"/>
    <property type="project" value="UniProtKB-ARBA"/>
</dbReference>
<dbReference type="Pfam" id="PF00781">
    <property type="entry name" value="DAGK_cat"/>
    <property type="match status" value="1"/>
</dbReference>
<keyword evidence="9" id="KW-1185">Reference proteome</keyword>
<dbReference type="OrthoDB" id="3853857at2759"/>
<keyword evidence="6" id="KW-0472">Membrane</keyword>
<dbReference type="FunCoup" id="A0A6P8SNY7">
    <property type="interactions" value="1063"/>
</dbReference>
<dbReference type="PANTHER" id="PTHR12358:SF47">
    <property type="entry name" value="SPHINGOSINE KINASE 1"/>
    <property type="match status" value="1"/>
</dbReference>
<gene>
    <name evidence="10" type="primary">SPHK1</name>
</gene>
<dbReference type="KEGG" id="gsh:117367828"/>
<dbReference type="InterPro" id="IPR016064">
    <property type="entry name" value="NAD/diacylglycerol_kinase_sf"/>
</dbReference>
<feature type="domain" description="DAGKc" evidence="8">
    <location>
        <begin position="149"/>
        <end position="296"/>
    </location>
</feature>
<dbReference type="SMART" id="SM00046">
    <property type="entry name" value="DAGKc"/>
    <property type="match status" value="1"/>
</dbReference>
<organism evidence="9 10">
    <name type="scientific">Geotrypetes seraphini</name>
    <name type="common">Gaboon caecilian</name>
    <name type="synonym">Caecilia seraphini</name>
    <dbReference type="NCBI Taxonomy" id="260995"/>
    <lineage>
        <taxon>Eukaryota</taxon>
        <taxon>Metazoa</taxon>
        <taxon>Chordata</taxon>
        <taxon>Craniata</taxon>
        <taxon>Vertebrata</taxon>
        <taxon>Euteleostomi</taxon>
        <taxon>Amphibia</taxon>
        <taxon>Gymnophiona</taxon>
        <taxon>Geotrypetes</taxon>
    </lineage>
</organism>
<dbReference type="PANTHER" id="PTHR12358">
    <property type="entry name" value="SPHINGOSINE KINASE"/>
    <property type="match status" value="1"/>
</dbReference>
<dbReference type="InterPro" id="IPR017438">
    <property type="entry name" value="ATP-NAD_kinase_N"/>
</dbReference>
<proteinExistence type="predicted"/>
<dbReference type="EC" id="2.7.1.91" evidence="7"/>
<sequence length="536" mass="59679">MDGQHCPEEGPQKGATHVLLRGEFTQVPEPKGRYTLTLTPAELHLQRTQPDPESRGNVLSLADCIGCYSFKGKDPTDLGAYLSVFCYPEKKKRWRSQTARQREARTFRLESCRDLEGNLKAAERWAAKIRELSVQRLPEENEGLYSCLPQAKQLLVLVNPQGGKGQAQHLFYSQILPLFTEAAIGFSLVVTERQNQAWELVRDEDLSRWDAVVTVSGDGLFHEVINGLMERSDWQSAIKKPLGILPAGSGNALAKSITYYAGNDAADYQDLLTSCTFLLCKGLVVPMDLVSITTASGKHLFSFLSFAWGFISDVDIESEKYRMMGQARFTLGTLIRLSSLRTYKGRLSYLPAAATSDESSSFTSSQISQNIQYNFCNSNNLQHLQSCANAVEQTSAVSVAEVARVVPLDQPIPNNWTIVKEEEFVLVLALYQSHLGEDLFIAPMVSKPDDNLIHLFYVKAGISRTSLMKFFLDIEKGKHLEHSYPHVVYVPIKAFRIEPFTSNGTMTVDGEVLACGVVQGQLHSRLARIISGTKIQ</sequence>
<dbReference type="InParanoid" id="A0A6P8SNY7"/>
<dbReference type="FunFam" id="3.40.50.10330:FF:000005">
    <property type="entry name" value="Sphingosine kinase 2"/>
    <property type="match status" value="1"/>
</dbReference>
<dbReference type="Gene3D" id="2.60.200.40">
    <property type="match status" value="1"/>
</dbReference>
<dbReference type="PROSITE" id="PS50146">
    <property type="entry name" value="DAGK"/>
    <property type="match status" value="1"/>
</dbReference>
<dbReference type="Gene3D" id="3.40.50.10330">
    <property type="entry name" value="Probable inorganic polyphosphate/atp-NAD kinase, domain 1"/>
    <property type="match status" value="1"/>
</dbReference>
<dbReference type="GO" id="GO:0071363">
    <property type="term" value="P:cellular response to growth factor stimulus"/>
    <property type="evidence" value="ECO:0007669"/>
    <property type="project" value="TreeGrafter"/>
</dbReference>
<dbReference type="GO" id="GO:0008481">
    <property type="term" value="F:sphingosine kinase activity"/>
    <property type="evidence" value="ECO:0007669"/>
    <property type="project" value="UniProtKB-EC"/>
</dbReference>
<evidence type="ECO:0000256" key="1">
    <source>
        <dbReference type="ARBA" id="ARBA00004308"/>
    </source>
</evidence>
<evidence type="ECO:0000256" key="5">
    <source>
        <dbReference type="ARBA" id="ARBA00022840"/>
    </source>
</evidence>
<dbReference type="InterPro" id="IPR050187">
    <property type="entry name" value="Lipid_Phosphate_FormReg"/>
</dbReference>
<protein>
    <recommendedName>
        <fullName evidence="7">sphingosine kinase</fullName>
        <ecNumber evidence="7">2.7.1.91</ecNumber>
    </recommendedName>
</protein>
<comment type="subcellular location">
    <subcellularLocation>
        <location evidence="1">Endomembrane system</location>
    </subcellularLocation>
</comment>
<keyword evidence="5" id="KW-0067">ATP-binding</keyword>